<dbReference type="SUPFAM" id="SSF55874">
    <property type="entry name" value="ATPase domain of HSP90 chaperone/DNA topoisomerase II/histidine kinase"/>
    <property type="match status" value="1"/>
</dbReference>
<protein>
    <submittedName>
        <fullName evidence="1">ATP-binding protein</fullName>
    </submittedName>
</protein>
<evidence type="ECO:0000313" key="1">
    <source>
        <dbReference type="EMBL" id="TDB94377.1"/>
    </source>
</evidence>
<dbReference type="Proteomes" id="UP000295626">
    <property type="component" value="Unassembled WGS sequence"/>
</dbReference>
<evidence type="ECO:0000313" key="2">
    <source>
        <dbReference type="Proteomes" id="UP000295626"/>
    </source>
</evidence>
<keyword evidence="1" id="KW-0547">Nucleotide-binding</keyword>
<dbReference type="GO" id="GO:0005524">
    <property type="term" value="F:ATP binding"/>
    <property type="evidence" value="ECO:0007669"/>
    <property type="project" value="UniProtKB-KW"/>
</dbReference>
<dbReference type="InterPro" id="IPR036890">
    <property type="entry name" value="HATPase_C_sf"/>
</dbReference>
<keyword evidence="2" id="KW-1185">Reference proteome</keyword>
<name>A0ABY2DH67_9ACTN</name>
<sequence>MSARNLYSVAPSAARLTDSLRDIGYDFPTAVADVVDNSVAAGASRVEIDIVFDGADSWVMIADDGEGMSANGLLEALRYGSRRDYGRGDLGRYGLGLKTASLSQCRSLTVVSRRRAATARTVSRMIDLDLIAEVDDWVVAEPASDDQTARARETVADTGGTVVLWRGLDRVLPERNPDGGWARRRLETLAGRTADHLGTVFHRFLEGEVGGGLVITVNGEKVRPWNPFAPDEPAREILPPLRFEVTVGEATGTVALQRYVLPSRDQFTSQSEFERLSGPLNWNRQQGLYVYRAQRLVQWGGWNGMRGIDEHTKLARASLDFDTDLDVVFNINVAKIRVAMPPQLRQLLERPVHELCMRADDAYRKNSRIASEDGGGAAPEQLAALSRGEASGAAPPMPVVGLALRAAAMRAGEYEALRRIGETLRAEAPDVAAALGFRG</sequence>
<comment type="caution">
    <text evidence="1">The sequence shown here is derived from an EMBL/GenBank/DDBJ whole genome shotgun (WGS) entry which is preliminary data.</text>
</comment>
<reference evidence="1 2" key="1">
    <citation type="submission" date="2019-02" db="EMBL/GenBank/DDBJ databases">
        <title>Draft genome sequences of novel Actinobacteria.</title>
        <authorList>
            <person name="Sahin N."/>
            <person name="Ay H."/>
            <person name="Saygin H."/>
        </authorList>
    </citation>
    <scope>NUCLEOTIDE SEQUENCE [LARGE SCALE GENOMIC DNA]</scope>
    <source>
        <strain evidence="1 2">JCM 30529</strain>
    </source>
</reference>
<accession>A0ABY2DH67</accession>
<gene>
    <name evidence="1" type="ORF">E1091_11050</name>
</gene>
<organism evidence="1 2">
    <name type="scientific">Micromonospora fluostatini</name>
    <dbReference type="NCBI Taxonomy" id="1629071"/>
    <lineage>
        <taxon>Bacteria</taxon>
        <taxon>Bacillati</taxon>
        <taxon>Actinomycetota</taxon>
        <taxon>Actinomycetes</taxon>
        <taxon>Micromonosporales</taxon>
        <taxon>Micromonosporaceae</taxon>
        <taxon>Micromonospora</taxon>
    </lineage>
</organism>
<dbReference type="Gene3D" id="3.30.565.10">
    <property type="entry name" value="Histidine kinase-like ATPase, C-terminal domain"/>
    <property type="match status" value="1"/>
</dbReference>
<dbReference type="EMBL" id="SMKE01000361">
    <property type="protein sequence ID" value="TDB94377.1"/>
    <property type="molecule type" value="Genomic_DNA"/>
</dbReference>
<proteinExistence type="predicted"/>
<keyword evidence="1" id="KW-0067">ATP-binding</keyword>
<dbReference type="Pfam" id="PF13589">
    <property type="entry name" value="HATPase_c_3"/>
    <property type="match status" value="1"/>
</dbReference>